<name>A0AAX3FS14_9PSED</name>
<organism evidence="1 2">
    <name type="scientific">Pseudomonas chlororaphis</name>
    <dbReference type="NCBI Taxonomy" id="587753"/>
    <lineage>
        <taxon>Bacteria</taxon>
        <taxon>Pseudomonadati</taxon>
        <taxon>Pseudomonadota</taxon>
        <taxon>Gammaproteobacteria</taxon>
        <taxon>Pseudomonadales</taxon>
        <taxon>Pseudomonadaceae</taxon>
        <taxon>Pseudomonas</taxon>
    </lineage>
</organism>
<dbReference type="RefSeq" id="WP_102676642.1">
    <property type="nucleotide sequence ID" value="NZ_CP118137.1"/>
</dbReference>
<evidence type="ECO:0000313" key="2">
    <source>
        <dbReference type="Proteomes" id="UP000277437"/>
    </source>
</evidence>
<gene>
    <name evidence="1" type="ORF">NCTC7357_01638</name>
</gene>
<reference evidence="1 2" key="1">
    <citation type="submission" date="2018-12" db="EMBL/GenBank/DDBJ databases">
        <authorList>
            <consortium name="Pathogen Informatics"/>
        </authorList>
    </citation>
    <scope>NUCLEOTIDE SEQUENCE [LARGE SCALE GENOMIC DNA]</scope>
    <source>
        <strain evidence="1 2">NCTC7357</strain>
    </source>
</reference>
<dbReference type="Proteomes" id="UP000277437">
    <property type="component" value="Chromosome"/>
</dbReference>
<evidence type="ECO:0000313" key="1">
    <source>
        <dbReference type="EMBL" id="VEF73375.1"/>
    </source>
</evidence>
<dbReference type="EMBL" id="LR134334">
    <property type="protein sequence ID" value="VEF73375.1"/>
    <property type="molecule type" value="Genomic_DNA"/>
</dbReference>
<sequence length="146" mass="15533">MSSLDTLSAVAVADTCRCVADTGGLQAVRLAGLETTGANLGPGTPLPPTGSEVLQALRGQEGRRDEWMAGWLSALVHSLCLDHGPNEPAFAEVAGHELDQQERCLHCQRPFDFSHKRAALLILAQGPGVEHRRAIGEVWRGGACSR</sequence>
<proteinExistence type="predicted"/>
<dbReference type="AlphaFoldDB" id="A0AAX3FS14"/>
<protein>
    <submittedName>
        <fullName evidence="1">Siderophore biosynthesis protein</fullName>
    </submittedName>
</protein>
<accession>A0AAX3FS14</accession>